<proteinExistence type="predicted"/>
<reference evidence="2" key="2">
    <citation type="journal article" date="2021" name="Microbiome">
        <title>Successional dynamics and alternative stable states in a saline activated sludge microbial community over 9 years.</title>
        <authorList>
            <person name="Wang Y."/>
            <person name="Ye J."/>
            <person name="Ju F."/>
            <person name="Liu L."/>
            <person name="Boyd J.A."/>
            <person name="Deng Y."/>
            <person name="Parks D.H."/>
            <person name="Jiang X."/>
            <person name="Yin X."/>
            <person name="Woodcroft B.J."/>
            <person name="Tyson G.W."/>
            <person name="Hugenholtz P."/>
            <person name="Polz M.F."/>
            <person name="Zhang T."/>
        </authorList>
    </citation>
    <scope>NUCLEOTIDE SEQUENCE</scope>
    <source>
        <strain evidence="2">HKST-UBA01</strain>
    </source>
</reference>
<organism evidence="2 3">
    <name type="scientific">Eiseniibacteriota bacterium</name>
    <dbReference type="NCBI Taxonomy" id="2212470"/>
    <lineage>
        <taxon>Bacteria</taxon>
        <taxon>Candidatus Eiseniibacteriota</taxon>
    </lineage>
</organism>
<dbReference type="SUPFAM" id="SSF50939">
    <property type="entry name" value="Sialidases"/>
    <property type="match status" value="1"/>
</dbReference>
<evidence type="ECO:0000313" key="2">
    <source>
        <dbReference type="EMBL" id="MCA9726625.1"/>
    </source>
</evidence>
<evidence type="ECO:0000313" key="3">
    <source>
        <dbReference type="Proteomes" id="UP000697710"/>
    </source>
</evidence>
<dbReference type="Gene3D" id="2.60.40.4070">
    <property type="match status" value="1"/>
</dbReference>
<feature type="chain" id="PRO_5037763110" description="FlgD Ig-like domain-containing protein" evidence="1">
    <location>
        <begin position="31"/>
        <end position="512"/>
    </location>
</feature>
<sequence>MRSSLRCFRTAVAPLLVLGATLSLYGVANACGEKYSDGRKFTPDGFMVTDAPEMSEAADESDASASCPAPPCSHSTCATINPSTPFQRLPGYEALPISRWAGCFGIAKRDASFYIQLTLDGPGNGFHRNVSTDGGFTWTAGPVVIAPNTNWWTGIKCPDLQYLPNGDLLLYFRAAGASGNPTGIARGVSTDDGVTWTFNSGPVLTSPVVGFAVDNPSVLRRGANSYMMAYTLVCAGPGVTGPFQLAETYLAVSSDGINWTHSVNNPALTPGACGAWDQGGVCNPQLEADPISSSKLHLFYTGADWNGYTTRGCTKIGHAISTNNGRTWCKTGVVLDHPPSTSVAWDDVQYMASNFTIEPNNVIRMYYWAEGTGVGGALGIAEAAWPLTGGCGPAPMDDTGWSTESKPPLAGSGSELGTGIFLQAQPNPTSAGVVIQHNLAQGNLEGSGSLSIVDVQGRQVAQVWRGDLREAPAQFDWDGLGSGGTRVAAGRYLIRLEAHGAVVATGWVTVMQ</sequence>
<keyword evidence="1" id="KW-0732">Signal</keyword>
<name>A0A956RNE7_UNCEI</name>
<feature type="signal peptide" evidence="1">
    <location>
        <begin position="1"/>
        <end position="30"/>
    </location>
</feature>
<dbReference type="CDD" id="cd15482">
    <property type="entry name" value="Sialidase_non-viral"/>
    <property type="match status" value="1"/>
</dbReference>
<dbReference type="Gene3D" id="2.115.10.20">
    <property type="entry name" value="Glycosyl hydrolase domain, family 43"/>
    <property type="match status" value="1"/>
</dbReference>
<dbReference type="PANTHER" id="PTHR35279:SF1">
    <property type="entry name" value="ARABINANASE_LEVANSUCRASE_INVERTASE"/>
    <property type="match status" value="1"/>
</dbReference>
<dbReference type="PANTHER" id="PTHR35279">
    <property type="match status" value="1"/>
</dbReference>
<accession>A0A956RNE7</accession>
<dbReference type="EMBL" id="JAGQHR010000050">
    <property type="protein sequence ID" value="MCA9726625.1"/>
    <property type="molecule type" value="Genomic_DNA"/>
</dbReference>
<dbReference type="Gene3D" id="2.120.10.10">
    <property type="match status" value="1"/>
</dbReference>
<gene>
    <name evidence="2" type="ORF">KC729_03015</name>
</gene>
<dbReference type="AlphaFoldDB" id="A0A956RNE7"/>
<protein>
    <recommendedName>
        <fullName evidence="4">FlgD Ig-like domain-containing protein</fullName>
    </recommendedName>
</protein>
<dbReference type="InterPro" id="IPR036278">
    <property type="entry name" value="Sialidase_sf"/>
</dbReference>
<reference evidence="2" key="1">
    <citation type="submission" date="2020-04" db="EMBL/GenBank/DDBJ databases">
        <authorList>
            <person name="Zhang T."/>
        </authorList>
    </citation>
    <scope>NUCLEOTIDE SEQUENCE</scope>
    <source>
        <strain evidence="2">HKST-UBA01</strain>
    </source>
</reference>
<evidence type="ECO:0008006" key="4">
    <source>
        <dbReference type="Google" id="ProtNLM"/>
    </source>
</evidence>
<dbReference type="Proteomes" id="UP000697710">
    <property type="component" value="Unassembled WGS sequence"/>
</dbReference>
<comment type="caution">
    <text evidence="2">The sequence shown here is derived from an EMBL/GenBank/DDBJ whole genome shotgun (WGS) entry which is preliminary data.</text>
</comment>
<dbReference type="InterPro" id="IPR023296">
    <property type="entry name" value="Glyco_hydro_beta-prop_sf"/>
</dbReference>
<evidence type="ECO:0000256" key="1">
    <source>
        <dbReference type="SAM" id="SignalP"/>
    </source>
</evidence>